<dbReference type="PANTHER" id="PTHR36121:SF1">
    <property type="entry name" value="PROTEIN SXY"/>
    <property type="match status" value="1"/>
</dbReference>
<evidence type="ECO:0000313" key="2">
    <source>
        <dbReference type="EMBL" id="MDQ0359368.1"/>
    </source>
</evidence>
<sequence>MELTDLPNVGKVLVSNLNEIGIHTPEELYKEGSMNVFIKIREQVDSGACLSMLYGIQGAIEGISYTKLSDITKLELRAFYHSLDGN</sequence>
<gene>
    <name evidence="2" type="ORF">J2S15_000099</name>
</gene>
<reference evidence="2 3" key="1">
    <citation type="submission" date="2023-07" db="EMBL/GenBank/DDBJ databases">
        <title>Genomic Encyclopedia of Type Strains, Phase IV (KMG-IV): sequencing the most valuable type-strain genomes for metagenomic binning, comparative biology and taxonomic classification.</title>
        <authorList>
            <person name="Goeker M."/>
        </authorList>
    </citation>
    <scope>NUCLEOTIDE SEQUENCE [LARGE SCALE GENOMIC DNA]</scope>
    <source>
        <strain evidence="2 3">DSM 16784</strain>
    </source>
</reference>
<keyword evidence="3" id="KW-1185">Reference proteome</keyword>
<dbReference type="Proteomes" id="UP001230220">
    <property type="component" value="Unassembled WGS sequence"/>
</dbReference>
<comment type="caution">
    <text evidence="2">The sequence shown here is derived from an EMBL/GenBank/DDBJ whole genome shotgun (WGS) entry which is preliminary data.</text>
</comment>
<dbReference type="InterPro" id="IPR047525">
    <property type="entry name" value="TfoX-like"/>
</dbReference>
<dbReference type="EMBL" id="JAUSUR010000001">
    <property type="protein sequence ID" value="MDQ0359368.1"/>
    <property type="molecule type" value="Genomic_DNA"/>
</dbReference>
<evidence type="ECO:0000313" key="3">
    <source>
        <dbReference type="Proteomes" id="UP001230220"/>
    </source>
</evidence>
<protein>
    <submittedName>
        <fullName evidence="2">DNA transformation protein</fullName>
    </submittedName>
</protein>
<name>A0ABU0DXJ9_9FIRM</name>
<feature type="domain" description="TfoX C-terminal" evidence="1">
    <location>
        <begin position="2"/>
        <end position="78"/>
    </location>
</feature>
<accession>A0ABU0DXJ9</accession>
<dbReference type="Gene3D" id="1.10.150.20">
    <property type="entry name" value="5' to 3' exonuclease, C-terminal subdomain"/>
    <property type="match status" value="1"/>
</dbReference>
<dbReference type="PANTHER" id="PTHR36121">
    <property type="entry name" value="PROTEIN SXY"/>
    <property type="match status" value="1"/>
</dbReference>
<evidence type="ECO:0000259" key="1">
    <source>
        <dbReference type="Pfam" id="PF04994"/>
    </source>
</evidence>
<dbReference type="Pfam" id="PF04994">
    <property type="entry name" value="TfoX_C"/>
    <property type="match status" value="1"/>
</dbReference>
<dbReference type="InterPro" id="IPR007077">
    <property type="entry name" value="TfoX_C"/>
</dbReference>
<organism evidence="2 3">
    <name type="scientific">Breznakia pachnodae</name>
    <dbReference type="NCBI Taxonomy" id="265178"/>
    <lineage>
        <taxon>Bacteria</taxon>
        <taxon>Bacillati</taxon>
        <taxon>Bacillota</taxon>
        <taxon>Erysipelotrichia</taxon>
        <taxon>Erysipelotrichales</taxon>
        <taxon>Erysipelotrichaceae</taxon>
        <taxon>Breznakia</taxon>
    </lineage>
</organism>
<dbReference type="RefSeq" id="WP_307404431.1">
    <property type="nucleotide sequence ID" value="NZ_JAUSUR010000001.1"/>
</dbReference>
<proteinExistence type="predicted"/>